<dbReference type="AlphaFoldDB" id="A0A6M0GZS1"/>
<gene>
    <name evidence="2" type="ORF">G3M99_04005</name>
</gene>
<evidence type="ECO:0000313" key="2">
    <source>
        <dbReference type="EMBL" id="NEU04030.1"/>
    </source>
</evidence>
<keyword evidence="1" id="KW-0812">Transmembrane</keyword>
<feature type="transmembrane region" description="Helical" evidence="1">
    <location>
        <begin position="12"/>
        <end position="31"/>
    </location>
</feature>
<sequence>MSFNEFDRKKTGLAIIMVGLMIMVIGIGNFFQDKLKETTLTQNNISSFKIYKINETINYSLPDTWINSEGKASNDIEYNSEFISEDGVIKGNIKLYKDEFKQNELLKEHSENLKSLGIKEYKRRTVKLKNGKGTLIEYKNQLSDNRVYRNYDYIINLNDKNIVVNFYMDDKSYKENTPTLLDKIVKNIQCN</sequence>
<dbReference type="RefSeq" id="WP_199869271.1">
    <property type="nucleotide sequence ID" value="NZ_JAAGPU010000004.1"/>
</dbReference>
<accession>A0A6M0GZS1</accession>
<evidence type="ECO:0000313" key="3">
    <source>
        <dbReference type="Proteomes" id="UP000481872"/>
    </source>
</evidence>
<evidence type="ECO:0000256" key="1">
    <source>
        <dbReference type="SAM" id="Phobius"/>
    </source>
</evidence>
<keyword evidence="1" id="KW-0472">Membrane</keyword>
<comment type="caution">
    <text evidence="2">The sequence shown here is derived from an EMBL/GenBank/DDBJ whole genome shotgun (WGS) entry which is preliminary data.</text>
</comment>
<keyword evidence="1" id="KW-1133">Transmembrane helix</keyword>
<organism evidence="2 3">
    <name type="scientific">Clostridium senegalense</name>
    <dbReference type="NCBI Taxonomy" id="1465809"/>
    <lineage>
        <taxon>Bacteria</taxon>
        <taxon>Bacillati</taxon>
        <taxon>Bacillota</taxon>
        <taxon>Clostridia</taxon>
        <taxon>Eubacteriales</taxon>
        <taxon>Clostridiaceae</taxon>
        <taxon>Clostridium</taxon>
    </lineage>
</organism>
<dbReference type="EMBL" id="JAAGPU010000004">
    <property type="protein sequence ID" value="NEU04030.1"/>
    <property type="molecule type" value="Genomic_DNA"/>
</dbReference>
<name>A0A6M0GZS1_9CLOT</name>
<dbReference type="Proteomes" id="UP000481872">
    <property type="component" value="Unassembled WGS sequence"/>
</dbReference>
<protein>
    <recommendedName>
        <fullName evidence="4">PsbP C-terminal domain-containing protein</fullName>
    </recommendedName>
</protein>
<evidence type="ECO:0008006" key="4">
    <source>
        <dbReference type="Google" id="ProtNLM"/>
    </source>
</evidence>
<reference evidence="2 3" key="1">
    <citation type="submission" date="2020-02" db="EMBL/GenBank/DDBJ databases">
        <title>Genome assembly of a novel Clostridium senegalense strain.</title>
        <authorList>
            <person name="Gupta T.B."/>
            <person name="Jauregui R."/>
            <person name="Maclean P."/>
            <person name="Nawarathana A."/>
            <person name="Brightwell G."/>
        </authorList>
    </citation>
    <scope>NUCLEOTIDE SEQUENCE [LARGE SCALE GENOMIC DNA]</scope>
    <source>
        <strain evidence="2 3">AGRFS4</strain>
    </source>
</reference>
<keyword evidence="3" id="KW-1185">Reference proteome</keyword>
<proteinExistence type="predicted"/>